<evidence type="ECO:0000256" key="3">
    <source>
        <dbReference type="ARBA" id="ARBA00022771"/>
    </source>
</evidence>
<dbReference type="Proteomes" id="UP000285301">
    <property type="component" value="Unassembled WGS sequence"/>
</dbReference>
<dbReference type="FunFam" id="4.10.1000.10:FF:000001">
    <property type="entry name" value="zinc finger CCCH domain-containing protein 15-like"/>
    <property type="match status" value="1"/>
</dbReference>
<dbReference type="GO" id="GO:0003729">
    <property type="term" value="F:mRNA binding"/>
    <property type="evidence" value="ECO:0007669"/>
    <property type="project" value="InterPro"/>
</dbReference>
<feature type="compositionally biased region" description="Low complexity" evidence="6">
    <location>
        <begin position="134"/>
        <end position="145"/>
    </location>
</feature>
<feature type="zinc finger region" description="C3H1-type" evidence="5">
    <location>
        <begin position="169"/>
        <end position="197"/>
    </location>
</feature>
<accession>A0A3S3P1R1</accession>
<evidence type="ECO:0000256" key="2">
    <source>
        <dbReference type="ARBA" id="ARBA00022737"/>
    </source>
</evidence>
<organism evidence="10 11">
    <name type="scientific">Dinothrombium tinctorium</name>
    <dbReference type="NCBI Taxonomy" id="1965070"/>
    <lineage>
        <taxon>Eukaryota</taxon>
        <taxon>Metazoa</taxon>
        <taxon>Ecdysozoa</taxon>
        <taxon>Arthropoda</taxon>
        <taxon>Chelicerata</taxon>
        <taxon>Arachnida</taxon>
        <taxon>Acari</taxon>
        <taxon>Acariformes</taxon>
        <taxon>Trombidiformes</taxon>
        <taxon>Prostigmata</taxon>
        <taxon>Anystina</taxon>
        <taxon>Parasitengona</taxon>
        <taxon>Trombidioidea</taxon>
        <taxon>Trombidiidae</taxon>
        <taxon>Dinothrombium</taxon>
    </lineage>
</organism>
<dbReference type="InterPro" id="IPR045877">
    <property type="entry name" value="ZFP36-like"/>
</dbReference>
<dbReference type="SMART" id="SM00356">
    <property type="entry name" value="ZnF_C3H1"/>
    <property type="match status" value="2"/>
</dbReference>
<feature type="domain" description="C3H1-type" evidence="7">
    <location>
        <begin position="169"/>
        <end position="197"/>
    </location>
</feature>
<evidence type="ECO:0000256" key="6">
    <source>
        <dbReference type="SAM" id="MobiDB-lite"/>
    </source>
</evidence>
<dbReference type="Pfam" id="PF00642">
    <property type="entry name" value="zf-CCCH"/>
    <property type="match status" value="2"/>
</dbReference>
<dbReference type="InterPro" id="IPR000571">
    <property type="entry name" value="Znf_CCCH"/>
</dbReference>
<dbReference type="OrthoDB" id="410307at2759"/>
<evidence type="ECO:0000313" key="9">
    <source>
        <dbReference type="EMBL" id="RWS09198.1"/>
    </source>
</evidence>
<comment type="caution">
    <text evidence="10">The sequence shown here is derived from an EMBL/GenBank/DDBJ whole genome shotgun (WGS) entry which is preliminary data.</text>
</comment>
<feature type="region of interest" description="Disordered" evidence="6">
    <location>
        <begin position="125"/>
        <end position="161"/>
    </location>
</feature>
<dbReference type="AlphaFoldDB" id="A0A3S3P1R1"/>
<dbReference type="PROSITE" id="PS50103">
    <property type="entry name" value="ZF_C3H1"/>
    <property type="match status" value="2"/>
</dbReference>
<reference evidence="10 11" key="1">
    <citation type="journal article" date="2018" name="Gigascience">
        <title>Genomes of trombidid mites reveal novel predicted allergens and laterally-transferred genes associated with secondary metabolism.</title>
        <authorList>
            <person name="Dong X."/>
            <person name="Chaisiri K."/>
            <person name="Xia D."/>
            <person name="Armstrong S.D."/>
            <person name="Fang Y."/>
            <person name="Donnelly M.J."/>
            <person name="Kadowaki T."/>
            <person name="McGarry J.W."/>
            <person name="Darby A.C."/>
            <person name="Makepeace B.L."/>
        </authorList>
    </citation>
    <scope>NUCLEOTIDE SEQUENCE [LARGE SCALE GENOMIC DNA]</scope>
    <source>
        <strain evidence="10">UoL-WK</strain>
    </source>
</reference>
<reference evidence="10" key="2">
    <citation type="submission" date="2018-11" db="EMBL/GenBank/DDBJ databases">
        <title>Trombidioid mite genomics.</title>
        <authorList>
            <person name="Dong X."/>
        </authorList>
    </citation>
    <scope>NUCLEOTIDE SEQUENCE</scope>
    <source>
        <strain evidence="10">UoL-WK</strain>
    </source>
</reference>
<evidence type="ECO:0000259" key="7">
    <source>
        <dbReference type="PROSITE" id="PS50103"/>
    </source>
</evidence>
<dbReference type="SUPFAM" id="SSF90229">
    <property type="entry name" value="CCCH zinc finger"/>
    <property type="match status" value="2"/>
</dbReference>
<dbReference type="PANTHER" id="PTHR12547">
    <property type="entry name" value="CCCH ZINC FINGER/TIS11-RELATED"/>
    <property type="match status" value="1"/>
</dbReference>
<proteinExistence type="predicted"/>
<evidence type="ECO:0000313" key="10">
    <source>
        <dbReference type="EMBL" id="RWS12907.1"/>
    </source>
</evidence>
<keyword evidence="2" id="KW-0677">Repeat</keyword>
<keyword evidence="1 5" id="KW-0479">Metal-binding</keyword>
<keyword evidence="3 5" id="KW-0863">Zinc-finger</keyword>
<dbReference type="InterPro" id="IPR036855">
    <property type="entry name" value="Znf_CCCH_sf"/>
</dbReference>
<dbReference type="EMBL" id="NCKU01001162">
    <property type="protein sequence ID" value="RWS12907.1"/>
    <property type="molecule type" value="Genomic_DNA"/>
</dbReference>
<evidence type="ECO:0000313" key="11">
    <source>
        <dbReference type="Proteomes" id="UP000285301"/>
    </source>
</evidence>
<gene>
    <name evidence="9" type="ORF">B4U79_03686</name>
    <name evidence="10" type="ORF">B4U79_15296</name>
    <name evidence="8" type="ORF">B4U79_15731</name>
</gene>
<dbReference type="STRING" id="1965070.A0A3S3P1R1"/>
<keyword evidence="11" id="KW-1185">Reference proteome</keyword>
<keyword evidence="4 5" id="KW-0862">Zinc</keyword>
<protein>
    <submittedName>
        <fullName evidence="10">Zinc finger protein 36: C3H1 type-like 1</fullName>
    </submittedName>
</protein>
<feature type="zinc finger region" description="C3H1-type" evidence="5">
    <location>
        <begin position="208"/>
        <end position="236"/>
    </location>
</feature>
<dbReference type="GO" id="GO:0008270">
    <property type="term" value="F:zinc ion binding"/>
    <property type="evidence" value="ECO:0007669"/>
    <property type="project" value="UniProtKB-KW"/>
</dbReference>
<dbReference type="Gene3D" id="4.10.1000.10">
    <property type="entry name" value="Zinc finger, CCCH-type"/>
    <property type="match status" value="2"/>
</dbReference>
<evidence type="ECO:0000256" key="5">
    <source>
        <dbReference type="PROSITE-ProRule" id="PRU00723"/>
    </source>
</evidence>
<evidence type="ECO:0000256" key="1">
    <source>
        <dbReference type="ARBA" id="ARBA00022723"/>
    </source>
</evidence>
<sequence>MNIYHQRNYHYVSPLDYSTAHSYLFRSSLGSTFDEQQWSSSDDDIYGRTSKPVQNTSFVGSQNLAAMQSVANGTMVQYPRSQLSSSAPTFVPRLFLANKSNTATSQTTSAAIIYPLIAYNGVKKTNSESDETSHPSSTSCSPTSSIEGYKDKRKLPVPPKHNVMYHPSRYKTEICRQYTELGHCEYADRCLFAHGLFELRPLPNRHPKHKTEKCTAFHETGFCTFGPRCSFIHSKVDAEEVLLSLQEKMAKNRVPMPENPNNQQINPVARCQSLNIYGKENSVDELVDELVDKVPLETIFKHFNGKRLPVFQQICKKESEEKTHEIHIN</sequence>
<feature type="domain" description="C3H1-type" evidence="7">
    <location>
        <begin position="208"/>
        <end position="236"/>
    </location>
</feature>
<evidence type="ECO:0000313" key="8">
    <source>
        <dbReference type="EMBL" id="RWS08525.1"/>
    </source>
</evidence>
<dbReference type="PANTHER" id="PTHR12547:SF18">
    <property type="entry name" value="PROTEIN TIS11"/>
    <property type="match status" value="1"/>
</dbReference>
<dbReference type="EMBL" id="NCKU01002615">
    <property type="protein sequence ID" value="RWS09198.1"/>
    <property type="molecule type" value="Genomic_DNA"/>
</dbReference>
<name>A0A3S3P1R1_9ACAR</name>
<evidence type="ECO:0000256" key="4">
    <source>
        <dbReference type="ARBA" id="ARBA00022833"/>
    </source>
</evidence>
<dbReference type="EMBL" id="NCKU01002931">
    <property type="protein sequence ID" value="RWS08525.1"/>
    <property type="molecule type" value="Genomic_DNA"/>
</dbReference>